<dbReference type="PROSITE" id="PS50263">
    <property type="entry name" value="CN_HYDROLASE"/>
    <property type="match status" value="1"/>
</dbReference>
<dbReference type="CDD" id="cd07564">
    <property type="entry name" value="nitrilases_CHs"/>
    <property type="match status" value="1"/>
</dbReference>
<sequence>MVKGRVAALQVGSEATTQKTLEKILSFEQALAKEELDLVVIPEATLGGYPKGCSFGSFLGYRLPEGREQFLEYFKQSVKIPEGEEIRVLESFSKKINATVAIGVIENGGSTLYCSLVYIDPKLGYVGKHRKLIPTASERLIWGSGDGSTLPVIESKVGRIGGGICWENYAPLFRTAYYAKGLDVWVAPTVDTREIWRVSMRTIAYESRSFVISAVQFQPAVSEEKTPIGWEKGVNLINGGSVIVNPMGEIIAGPLLGEEGYIVADIDLDDVIRARFDLDPVGHYSRGDIFKLTVDESPKGVQFTK</sequence>
<evidence type="ECO:0000259" key="2">
    <source>
        <dbReference type="PROSITE" id="PS50263"/>
    </source>
</evidence>
<organism evidence="3 4">
    <name type="scientific">Wickerhamomyces anomalus (strain ATCC 58044 / CBS 1984 / NCYC 433 / NRRL Y-366-8)</name>
    <name type="common">Yeast</name>
    <name type="synonym">Hansenula anomala</name>
    <dbReference type="NCBI Taxonomy" id="683960"/>
    <lineage>
        <taxon>Eukaryota</taxon>
        <taxon>Fungi</taxon>
        <taxon>Dikarya</taxon>
        <taxon>Ascomycota</taxon>
        <taxon>Saccharomycotina</taxon>
        <taxon>Saccharomycetes</taxon>
        <taxon>Phaffomycetales</taxon>
        <taxon>Wickerhamomycetaceae</taxon>
        <taxon>Wickerhamomyces</taxon>
    </lineage>
</organism>
<dbReference type="InterPro" id="IPR000132">
    <property type="entry name" value="Nitrilase/CN_hydratase_CS"/>
</dbReference>
<dbReference type="EMBL" id="KV454214">
    <property type="protein sequence ID" value="ODQ57067.1"/>
    <property type="molecule type" value="Genomic_DNA"/>
</dbReference>
<evidence type="ECO:0000313" key="3">
    <source>
        <dbReference type="EMBL" id="ODQ57067.1"/>
    </source>
</evidence>
<evidence type="ECO:0000256" key="1">
    <source>
        <dbReference type="ARBA" id="ARBA00008129"/>
    </source>
</evidence>
<dbReference type="STRING" id="683960.A0A1E3NWW2"/>
<dbReference type="GO" id="GO:0000257">
    <property type="term" value="F:nitrilase activity"/>
    <property type="evidence" value="ECO:0007669"/>
    <property type="project" value="UniProtKB-ARBA"/>
</dbReference>
<proteinExistence type="inferred from homology"/>
<dbReference type="InterPro" id="IPR036526">
    <property type="entry name" value="C-N_Hydrolase_sf"/>
</dbReference>
<dbReference type="InterPro" id="IPR044149">
    <property type="entry name" value="Nitrilases_CHs"/>
</dbReference>
<dbReference type="Gene3D" id="3.60.110.10">
    <property type="entry name" value="Carbon-nitrogen hydrolase"/>
    <property type="match status" value="1"/>
</dbReference>
<dbReference type="GeneID" id="30203841"/>
<comment type="similarity">
    <text evidence="1">Belongs to the carbon-nitrogen hydrolase superfamily. Nitrilase family.</text>
</comment>
<feature type="domain" description="CN hydrolase" evidence="2">
    <location>
        <begin position="2"/>
        <end position="268"/>
    </location>
</feature>
<evidence type="ECO:0000313" key="4">
    <source>
        <dbReference type="Proteomes" id="UP000094112"/>
    </source>
</evidence>
<dbReference type="InterPro" id="IPR003010">
    <property type="entry name" value="C-N_Hydrolase"/>
</dbReference>
<accession>A0A1E3NWW2</accession>
<dbReference type="RefSeq" id="XP_019036274.1">
    <property type="nucleotide sequence ID" value="XM_019186595.1"/>
</dbReference>
<dbReference type="PANTHER" id="PTHR46044:SF1">
    <property type="entry name" value="CN HYDROLASE DOMAIN-CONTAINING PROTEIN"/>
    <property type="match status" value="1"/>
</dbReference>
<dbReference type="PROSITE" id="PS00921">
    <property type="entry name" value="NITRIL_CHT_2"/>
    <property type="match status" value="1"/>
</dbReference>
<reference evidence="3 4" key="1">
    <citation type="journal article" date="2016" name="Proc. Natl. Acad. Sci. U.S.A.">
        <title>Comparative genomics of biotechnologically important yeasts.</title>
        <authorList>
            <person name="Riley R."/>
            <person name="Haridas S."/>
            <person name="Wolfe K.H."/>
            <person name="Lopes M.R."/>
            <person name="Hittinger C.T."/>
            <person name="Goeker M."/>
            <person name="Salamov A.A."/>
            <person name="Wisecaver J.H."/>
            <person name="Long T.M."/>
            <person name="Calvey C.H."/>
            <person name="Aerts A.L."/>
            <person name="Barry K.W."/>
            <person name="Choi C."/>
            <person name="Clum A."/>
            <person name="Coughlan A.Y."/>
            <person name="Deshpande S."/>
            <person name="Douglass A.P."/>
            <person name="Hanson S.J."/>
            <person name="Klenk H.-P."/>
            <person name="LaButti K.M."/>
            <person name="Lapidus A."/>
            <person name="Lindquist E.A."/>
            <person name="Lipzen A.M."/>
            <person name="Meier-Kolthoff J.P."/>
            <person name="Ohm R.A."/>
            <person name="Otillar R.P."/>
            <person name="Pangilinan J.L."/>
            <person name="Peng Y."/>
            <person name="Rokas A."/>
            <person name="Rosa C.A."/>
            <person name="Scheuner C."/>
            <person name="Sibirny A.A."/>
            <person name="Slot J.C."/>
            <person name="Stielow J.B."/>
            <person name="Sun H."/>
            <person name="Kurtzman C.P."/>
            <person name="Blackwell M."/>
            <person name="Grigoriev I.V."/>
            <person name="Jeffries T.W."/>
        </authorList>
    </citation>
    <scope>NUCLEOTIDE SEQUENCE [LARGE SCALE GENOMIC DNA]</scope>
    <source>
        <strain evidence="4">ATCC 58044 / CBS 1984 / NCYC 433 / NRRL Y-366-8</strain>
    </source>
</reference>
<protein>
    <recommendedName>
        <fullName evidence="2">CN hydrolase domain-containing protein</fullName>
    </recommendedName>
</protein>
<dbReference type="Pfam" id="PF00795">
    <property type="entry name" value="CN_hydrolase"/>
    <property type="match status" value="1"/>
</dbReference>
<dbReference type="AlphaFoldDB" id="A0A1E3NWW2"/>
<dbReference type="GO" id="GO:0016836">
    <property type="term" value="F:hydro-lyase activity"/>
    <property type="evidence" value="ECO:0007669"/>
    <property type="project" value="UniProtKB-ARBA"/>
</dbReference>
<dbReference type="Proteomes" id="UP000094112">
    <property type="component" value="Unassembled WGS sequence"/>
</dbReference>
<gene>
    <name evidence="3" type="ORF">WICANDRAFT_97581</name>
</gene>
<keyword evidence="4" id="KW-1185">Reference proteome</keyword>
<dbReference type="OrthoDB" id="10250282at2759"/>
<name>A0A1E3NWW2_WICAA</name>
<dbReference type="SUPFAM" id="SSF56317">
    <property type="entry name" value="Carbon-nitrogen hydrolase"/>
    <property type="match status" value="1"/>
</dbReference>
<dbReference type="PANTHER" id="PTHR46044">
    <property type="entry name" value="NITRILASE"/>
    <property type="match status" value="1"/>
</dbReference>